<gene>
    <name evidence="2" type="ORF">OEV98_14890</name>
</gene>
<accession>A0AAE3IUH6</accession>
<dbReference type="PANTHER" id="PTHR10655:SF17">
    <property type="entry name" value="LYSOPHOSPHOLIPASE-LIKE PROTEIN 1"/>
    <property type="match status" value="1"/>
</dbReference>
<dbReference type="RefSeq" id="WP_263074149.1">
    <property type="nucleotide sequence ID" value="NZ_JAOUSF010000005.1"/>
</dbReference>
<dbReference type="InterPro" id="IPR029058">
    <property type="entry name" value="AB_hydrolase_fold"/>
</dbReference>
<sequence length="242" mass="27527">MVNTTREYKKTGPIVYHVLEPMIQSSKQTTVILYHGWGGNVANYDEAALEIATKGYTVLIPELIHHNTRNPIENPFTSSAQQKYFWETIFTSIEELDLIIESESVAEEQIVLIGNSMGGFIANGVFSKKNKLKGLATINGSGSFLLTEKLFRKQDGRPELSLEEEIMLKKYDPIGKQVATGSIFILHGDSDRIIPIEGNQDYYRYLTEIEGKTNIDFRVYPNVNHQFTDEMFADVLHWLECL</sequence>
<dbReference type="InterPro" id="IPR050565">
    <property type="entry name" value="LYPA1-2/EST-like"/>
</dbReference>
<reference evidence="2" key="1">
    <citation type="submission" date="2022-10" db="EMBL/GenBank/DDBJ databases">
        <title>Description of Fervidibacillus gen. nov. in the family Fervidibacillaceae fam. nov. with two species, Fervidibacillus albus sp. nov., and Fervidibacillus halotolerans sp. nov., isolated from tidal flat sediments.</title>
        <authorList>
            <person name="Kwon K.K."/>
            <person name="Yang S.-H."/>
        </authorList>
    </citation>
    <scope>NUCLEOTIDE SEQUENCE</scope>
    <source>
        <strain evidence="2">JCM 19140</strain>
    </source>
</reference>
<evidence type="ECO:0000313" key="3">
    <source>
        <dbReference type="Proteomes" id="UP001209318"/>
    </source>
</evidence>
<dbReference type="Proteomes" id="UP001209318">
    <property type="component" value="Unassembled WGS sequence"/>
</dbReference>
<dbReference type="GO" id="GO:0016787">
    <property type="term" value="F:hydrolase activity"/>
    <property type="evidence" value="ECO:0007669"/>
    <property type="project" value="UniProtKB-KW"/>
</dbReference>
<dbReference type="Pfam" id="PF01738">
    <property type="entry name" value="DLH"/>
    <property type="match status" value="1"/>
</dbReference>
<dbReference type="AlphaFoldDB" id="A0AAE3IUH6"/>
<feature type="domain" description="Dienelactone hydrolase" evidence="1">
    <location>
        <begin position="26"/>
        <end position="230"/>
    </location>
</feature>
<organism evidence="2 3">
    <name type="scientific">Perspicuibacillus lycopersici</name>
    <dbReference type="NCBI Taxonomy" id="1325689"/>
    <lineage>
        <taxon>Bacteria</taxon>
        <taxon>Bacillati</taxon>
        <taxon>Bacillota</taxon>
        <taxon>Bacilli</taxon>
        <taxon>Bacillales</taxon>
        <taxon>Bacillaceae</taxon>
        <taxon>Perspicuibacillus</taxon>
    </lineage>
</organism>
<dbReference type="InterPro" id="IPR002925">
    <property type="entry name" value="Dienelactn_hydro"/>
</dbReference>
<evidence type="ECO:0000259" key="1">
    <source>
        <dbReference type="Pfam" id="PF01738"/>
    </source>
</evidence>
<evidence type="ECO:0000313" key="2">
    <source>
        <dbReference type="EMBL" id="MCU9614828.1"/>
    </source>
</evidence>
<dbReference type="PANTHER" id="PTHR10655">
    <property type="entry name" value="LYSOPHOSPHOLIPASE-RELATED"/>
    <property type="match status" value="1"/>
</dbReference>
<proteinExistence type="predicted"/>
<name>A0AAE3IUH6_9BACI</name>
<dbReference type="EMBL" id="JAOUSF010000005">
    <property type="protein sequence ID" value="MCU9614828.1"/>
    <property type="molecule type" value="Genomic_DNA"/>
</dbReference>
<keyword evidence="2" id="KW-0378">Hydrolase</keyword>
<protein>
    <submittedName>
        <fullName evidence="2">Dienelactone hydrolase family protein</fullName>
    </submittedName>
</protein>
<dbReference type="SUPFAM" id="SSF53474">
    <property type="entry name" value="alpha/beta-Hydrolases"/>
    <property type="match status" value="1"/>
</dbReference>
<keyword evidence="3" id="KW-1185">Reference proteome</keyword>
<comment type="caution">
    <text evidence="2">The sequence shown here is derived from an EMBL/GenBank/DDBJ whole genome shotgun (WGS) entry which is preliminary data.</text>
</comment>
<dbReference type="Gene3D" id="3.40.50.1820">
    <property type="entry name" value="alpha/beta hydrolase"/>
    <property type="match status" value="1"/>
</dbReference>